<dbReference type="AlphaFoldDB" id="A0A7W5E766"/>
<dbReference type="FunFam" id="3.40.50.720:FF:000084">
    <property type="entry name" value="Short-chain dehydrogenase reductase"/>
    <property type="match status" value="1"/>
</dbReference>
<dbReference type="InterPro" id="IPR002347">
    <property type="entry name" value="SDR_fam"/>
</dbReference>
<organism evidence="2 3">
    <name type="scientific">Pseudoduganella umbonata</name>
    <dbReference type="NCBI Taxonomy" id="864828"/>
    <lineage>
        <taxon>Bacteria</taxon>
        <taxon>Pseudomonadati</taxon>
        <taxon>Pseudomonadota</taxon>
        <taxon>Betaproteobacteria</taxon>
        <taxon>Burkholderiales</taxon>
        <taxon>Oxalobacteraceae</taxon>
        <taxon>Telluria group</taxon>
        <taxon>Pseudoduganella</taxon>
    </lineage>
</organism>
<dbReference type="RefSeq" id="WP_221403767.1">
    <property type="nucleotide sequence ID" value="NZ_CP040017.1"/>
</dbReference>
<dbReference type="PRINTS" id="PR00080">
    <property type="entry name" value="SDRFAMILY"/>
</dbReference>
<proteinExistence type="inferred from homology"/>
<dbReference type="InterPro" id="IPR020904">
    <property type="entry name" value="Sc_DH/Rdtase_CS"/>
</dbReference>
<dbReference type="CDD" id="cd05233">
    <property type="entry name" value="SDR_c"/>
    <property type="match status" value="1"/>
</dbReference>
<dbReference type="Pfam" id="PF13561">
    <property type="entry name" value="adh_short_C2"/>
    <property type="match status" value="1"/>
</dbReference>
<name>A0A7W5E766_9BURK</name>
<evidence type="ECO:0000313" key="2">
    <source>
        <dbReference type="EMBL" id="MBB3219923.1"/>
    </source>
</evidence>
<evidence type="ECO:0000256" key="1">
    <source>
        <dbReference type="ARBA" id="ARBA00006484"/>
    </source>
</evidence>
<evidence type="ECO:0000313" key="3">
    <source>
        <dbReference type="Proteomes" id="UP000584325"/>
    </source>
</evidence>
<reference evidence="2 3" key="1">
    <citation type="submission" date="2020-08" db="EMBL/GenBank/DDBJ databases">
        <title>Genomic Encyclopedia of Type Strains, Phase III (KMG-III): the genomes of soil and plant-associated and newly described type strains.</title>
        <authorList>
            <person name="Whitman W."/>
        </authorList>
    </citation>
    <scope>NUCLEOTIDE SEQUENCE [LARGE SCALE GENOMIC DNA]</scope>
    <source>
        <strain evidence="2 3">CECT 7753</strain>
    </source>
</reference>
<comment type="similarity">
    <text evidence="1">Belongs to the short-chain dehydrogenases/reductases (SDR) family.</text>
</comment>
<accession>A0A7W5E766</accession>
<dbReference type="PRINTS" id="PR00081">
    <property type="entry name" value="GDHRDH"/>
</dbReference>
<dbReference type="EMBL" id="JACHXS010000001">
    <property type="protein sequence ID" value="MBB3219923.1"/>
    <property type="molecule type" value="Genomic_DNA"/>
</dbReference>
<dbReference type="Proteomes" id="UP000584325">
    <property type="component" value="Unassembled WGS sequence"/>
</dbReference>
<sequence length="280" mass="28866">MNEAVNKGKLDGRVAILTGAGGGLGAEAARVLAGHGAHVAIVDIDGAAARKVAASIEGQGGTALALQCDISSEAAVAAMVEAVVTRFGRVDVLHNNAAILSVEQRQRDRDVVNMDVEAWDRAMAVNLRGAMLCSKYAIREMLKHGRGSVIFVTSGLGVQGDLSLTAYAASKAALIMLARSVAAQYGKQGIRSNALQIGLAPAENAHDSMPAPLLEILRENHLTPELGTPRQIADVVAFLASDESSFVTGTTLVADGGFGSHTPSLVAMKALFAQSGAKGM</sequence>
<dbReference type="PANTHER" id="PTHR42820:SF1">
    <property type="entry name" value="SHORT-CHAIN DEHYDROGENASE_REDUCTASE FAMILY PROTEIN"/>
    <property type="match status" value="1"/>
</dbReference>
<comment type="caution">
    <text evidence="2">The sequence shown here is derived from an EMBL/GenBank/DDBJ whole genome shotgun (WGS) entry which is preliminary data.</text>
</comment>
<dbReference type="PANTHER" id="PTHR42820">
    <property type="entry name" value="SHORT-CHAIN DEHYDROGENASE REDUCTASE"/>
    <property type="match status" value="1"/>
</dbReference>
<dbReference type="SUPFAM" id="SSF51735">
    <property type="entry name" value="NAD(P)-binding Rossmann-fold domains"/>
    <property type="match status" value="1"/>
</dbReference>
<gene>
    <name evidence="2" type="ORF">FHS02_000710</name>
</gene>
<dbReference type="PROSITE" id="PS00061">
    <property type="entry name" value="ADH_SHORT"/>
    <property type="match status" value="1"/>
</dbReference>
<protein>
    <submittedName>
        <fullName evidence="2">NAD(P)-dependent dehydrogenase (Short-subunit alcohol dehydrogenase family)</fullName>
    </submittedName>
</protein>
<dbReference type="InterPro" id="IPR036291">
    <property type="entry name" value="NAD(P)-bd_dom_sf"/>
</dbReference>
<dbReference type="Gene3D" id="3.40.50.720">
    <property type="entry name" value="NAD(P)-binding Rossmann-like Domain"/>
    <property type="match status" value="1"/>
</dbReference>